<dbReference type="SUPFAM" id="SSF56112">
    <property type="entry name" value="Protein kinase-like (PK-like)"/>
    <property type="match status" value="1"/>
</dbReference>
<evidence type="ECO:0000256" key="2">
    <source>
        <dbReference type="ARBA" id="ARBA00011534"/>
    </source>
</evidence>
<dbReference type="Proteomes" id="UP000295604">
    <property type="component" value="Unassembled WGS sequence"/>
</dbReference>
<protein>
    <recommendedName>
        <fullName evidence="5">EKC/KEOPS complex subunit BUD32</fullName>
        <ecNumber evidence="3">2.7.11.1</ecNumber>
    </recommendedName>
    <alternativeName>
        <fullName evidence="11 12">Atypical Serine/threonine protein kinase BUD32</fullName>
    </alternativeName>
    <alternativeName>
        <fullName evidence="4">EKC/KEOPS complex subunit bud32</fullName>
    </alternativeName>
</protein>
<reference evidence="16 17" key="1">
    <citation type="submission" date="2018-11" db="EMBL/GenBank/DDBJ databases">
        <title>Genome sequence and assembly of Colletotrichum sidae.</title>
        <authorList>
            <person name="Gan P."/>
            <person name="Shirasu K."/>
        </authorList>
    </citation>
    <scope>NUCLEOTIDE SEQUENCE [LARGE SCALE GENOMIC DNA]</scope>
    <source>
        <strain evidence="16 17">CBS 518.97</strain>
    </source>
</reference>
<comment type="catalytic activity">
    <reaction evidence="13">
        <text>L-threonyl-[protein] + ATP = O-phospho-L-threonyl-[protein] + ADP + H(+)</text>
        <dbReference type="Rhea" id="RHEA:46608"/>
        <dbReference type="Rhea" id="RHEA-COMP:11060"/>
        <dbReference type="Rhea" id="RHEA-COMP:11605"/>
        <dbReference type="ChEBI" id="CHEBI:15378"/>
        <dbReference type="ChEBI" id="CHEBI:30013"/>
        <dbReference type="ChEBI" id="CHEBI:30616"/>
        <dbReference type="ChEBI" id="CHEBI:61977"/>
        <dbReference type="ChEBI" id="CHEBI:456216"/>
        <dbReference type="EC" id="2.7.11.1"/>
    </reaction>
</comment>
<keyword evidence="6" id="KW-0723">Serine/threonine-protein kinase</keyword>
<evidence type="ECO:0000256" key="7">
    <source>
        <dbReference type="ARBA" id="ARBA00022679"/>
    </source>
</evidence>
<dbReference type="GO" id="GO:0050684">
    <property type="term" value="P:regulation of mRNA processing"/>
    <property type="evidence" value="ECO:0007669"/>
    <property type="project" value="TreeGrafter"/>
</dbReference>
<dbReference type="AlphaFoldDB" id="A0A4R8TLT6"/>
<dbReference type="Gene3D" id="3.30.200.20">
    <property type="entry name" value="Phosphorylase Kinase, domain 1"/>
    <property type="match status" value="1"/>
</dbReference>
<evidence type="ECO:0000313" key="17">
    <source>
        <dbReference type="Proteomes" id="UP000295604"/>
    </source>
</evidence>
<comment type="catalytic activity">
    <reaction evidence="14">
        <text>L-seryl-[protein] + ATP = O-phospho-L-seryl-[protein] + ADP + H(+)</text>
        <dbReference type="Rhea" id="RHEA:17989"/>
        <dbReference type="Rhea" id="RHEA-COMP:9863"/>
        <dbReference type="Rhea" id="RHEA-COMP:11604"/>
        <dbReference type="ChEBI" id="CHEBI:15378"/>
        <dbReference type="ChEBI" id="CHEBI:29999"/>
        <dbReference type="ChEBI" id="CHEBI:30616"/>
        <dbReference type="ChEBI" id="CHEBI:83421"/>
        <dbReference type="ChEBI" id="CHEBI:456216"/>
        <dbReference type="EC" id="2.7.11.1"/>
    </reaction>
</comment>
<keyword evidence="9 16" id="KW-0418">Kinase</keyword>
<keyword evidence="8" id="KW-0547">Nucleotide-binding</keyword>
<dbReference type="PANTHER" id="PTHR47634">
    <property type="entry name" value="PROTEIN KINASE DOMAIN-CONTAINING PROTEIN-RELATED"/>
    <property type="match status" value="1"/>
</dbReference>
<name>A0A4R8TLT6_9PEZI</name>
<keyword evidence="17" id="KW-1185">Reference proteome</keyword>
<evidence type="ECO:0000256" key="3">
    <source>
        <dbReference type="ARBA" id="ARBA00012513"/>
    </source>
</evidence>
<sequence length="341" mass="37891">MSAQAALPPSVDFKVIPANQTIEEETLTGYKPENYYPVRIGEVFESRYQVVAKLGYGTGSTVWLCQDLSNENNLLTLKICVVGENASNELAVSSHIKSIDADHPGKARLRTVIERFQIQGPSGHHQCLLFSPLGMTYTEFRKHFPGNGISADLLRQSLLMILLGLDFLHQVGVVHTDVSPNNILLGAEDSTMFSQIQKAELRSPSPRKVLVDRTIYLSYSMPITSGAPFLSDFGAARLGKPGQKYSGDVMPGVYRAPEIIIGSKWDSKIDIWSVGVMVWDLFEGGRLFRAVKDDHLDDEQHLGEMTALLGPPPKEFLKLSEQCRQYWDSEGRCQLEETMGS</sequence>
<evidence type="ECO:0000256" key="8">
    <source>
        <dbReference type="ARBA" id="ARBA00022741"/>
    </source>
</evidence>
<dbReference type="InterPro" id="IPR051334">
    <property type="entry name" value="SRPK"/>
</dbReference>
<accession>A0A4R8TLT6</accession>
<proteinExistence type="predicted"/>
<dbReference type="PROSITE" id="PS50011">
    <property type="entry name" value="PROTEIN_KINASE_DOM"/>
    <property type="match status" value="1"/>
</dbReference>
<evidence type="ECO:0000256" key="9">
    <source>
        <dbReference type="ARBA" id="ARBA00022777"/>
    </source>
</evidence>
<comment type="function">
    <text evidence="1">Component of the EKC/KEOPS complex that is required for the formation of a threonylcarbamoyl group on adenosine at position 37 (t(6)A37) in tRNAs that read codons beginning with adenine. The complex is probably involved in the transfer of the threonylcarbamoyl moiety of threonylcarbamoyl-AMP (TC-AMP) to the N6 group of A37. BUD32 has ATPase activity in the context of the EKC/KEOPS complex and likely plays a supporting role to the catalytic subunit KAE1. The EKC/KEOPS complex also promotes both telomere uncapping and telomere elongation. The complex is required for efficient recruitment of transcriptional coactivators.</text>
</comment>
<dbReference type="Pfam" id="PF00069">
    <property type="entry name" value="Pkinase"/>
    <property type="match status" value="1"/>
</dbReference>
<gene>
    <name evidence="16" type="primary">SRPK-0</name>
    <name evidence="16" type="ORF">C8034_v009397</name>
</gene>
<dbReference type="PROSITE" id="PS00109">
    <property type="entry name" value="PROTEIN_KINASE_TYR"/>
    <property type="match status" value="1"/>
</dbReference>
<feature type="domain" description="Protein kinase" evidence="15">
    <location>
        <begin position="48"/>
        <end position="341"/>
    </location>
</feature>
<evidence type="ECO:0000256" key="12">
    <source>
        <dbReference type="ARBA" id="ARBA00033194"/>
    </source>
</evidence>
<dbReference type="Gene3D" id="1.10.510.10">
    <property type="entry name" value="Transferase(Phosphotransferase) domain 1"/>
    <property type="match status" value="1"/>
</dbReference>
<dbReference type="EC" id="2.7.11.1" evidence="3"/>
<evidence type="ECO:0000256" key="1">
    <source>
        <dbReference type="ARBA" id="ARBA00003747"/>
    </source>
</evidence>
<dbReference type="SMART" id="SM00220">
    <property type="entry name" value="S_TKc"/>
    <property type="match status" value="1"/>
</dbReference>
<dbReference type="InterPro" id="IPR008266">
    <property type="entry name" value="Tyr_kinase_AS"/>
</dbReference>
<keyword evidence="10" id="KW-0067">ATP-binding</keyword>
<dbReference type="GO" id="GO:0005524">
    <property type="term" value="F:ATP binding"/>
    <property type="evidence" value="ECO:0007669"/>
    <property type="project" value="UniProtKB-KW"/>
</dbReference>
<evidence type="ECO:0000256" key="6">
    <source>
        <dbReference type="ARBA" id="ARBA00022527"/>
    </source>
</evidence>
<dbReference type="InterPro" id="IPR011009">
    <property type="entry name" value="Kinase-like_dom_sf"/>
</dbReference>
<evidence type="ECO:0000256" key="14">
    <source>
        <dbReference type="ARBA" id="ARBA00048679"/>
    </source>
</evidence>
<evidence type="ECO:0000256" key="10">
    <source>
        <dbReference type="ARBA" id="ARBA00022840"/>
    </source>
</evidence>
<evidence type="ECO:0000256" key="5">
    <source>
        <dbReference type="ARBA" id="ARBA00019973"/>
    </source>
</evidence>
<evidence type="ECO:0000313" key="16">
    <source>
        <dbReference type="EMBL" id="TEA19602.1"/>
    </source>
</evidence>
<evidence type="ECO:0000259" key="15">
    <source>
        <dbReference type="PROSITE" id="PS50011"/>
    </source>
</evidence>
<comment type="subunit">
    <text evidence="2">Component of the EKC/KEOPS complex composed of at least BUD32, CGI121, GON7, KAE1 and PCC1; the whole complex dimerizes.</text>
</comment>
<evidence type="ECO:0000256" key="13">
    <source>
        <dbReference type="ARBA" id="ARBA00047899"/>
    </source>
</evidence>
<evidence type="ECO:0000256" key="11">
    <source>
        <dbReference type="ARBA" id="ARBA00030980"/>
    </source>
</evidence>
<dbReference type="GO" id="GO:0000245">
    <property type="term" value="P:spliceosomal complex assembly"/>
    <property type="evidence" value="ECO:0007669"/>
    <property type="project" value="TreeGrafter"/>
</dbReference>
<keyword evidence="7" id="KW-0808">Transferase</keyword>
<dbReference type="GO" id="GO:0004674">
    <property type="term" value="F:protein serine/threonine kinase activity"/>
    <property type="evidence" value="ECO:0007669"/>
    <property type="project" value="UniProtKB-KW"/>
</dbReference>
<evidence type="ECO:0000256" key="4">
    <source>
        <dbReference type="ARBA" id="ARBA00013948"/>
    </source>
</evidence>
<dbReference type="EMBL" id="QAPF01000045">
    <property type="protein sequence ID" value="TEA19602.1"/>
    <property type="molecule type" value="Genomic_DNA"/>
</dbReference>
<comment type="caution">
    <text evidence="16">The sequence shown here is derived from an EMBL/GenBank/DDBJ whole genome shotgun (WGS) entry which is preliminary data.</text>
</comment>
<organism evidence="16 17">
    <name type="scientific">Colletotrichum sidae</name>
    <dbReference type="NCBI Taxonomy" id="1347389"/>
    <lineage>
        <taxon>Eukaryota</taxon>
        <taxon>Fungi</taxon>
        <taxon>Dikarya</taxon>
        <taxon>Ascomycota</taxon>
        <taxon>Pezizomycotina</taxon>
        <taxon>Sordariomycetes</taxon>
        <taxon>Hypocreomycetidae</taxon>
        <taxon>Glomerellales</taxon>
        <taxon>Glomerellaceae</taxon>
        <taxon>Colletotrichum</taxon>
        <taxon>Colletotrichum orbiculare species complex</taxon>
    </lineage>
</organism>
<dbReference type="InterPro" id="IPR000719">
    <property type="entry name" value="Prot_kinase_dom"/>
</dbReference>
<dbReference type="PANTHER" id="PTHR47634:SF9">
    <property type="entry name" value="PROTEIN KINASE DOMAIN-CONTAINING PROTEIN-RELATED"/>
    <property type="match status" value="1"/>
</dbReference>